<dbReference type="Proteomes" id="UP000030765">
    <property type="component" value="Unassembled WGS sequence"/>
</dbReference>
<dbReference type="EMBL" id="KE525185">
    <property type="protein sequence ID" value="KFB42420.1"/>
    <property type="molecule type" value="Genomic_DNA"/>
</dbReference>
<organism evidence="1">
    <name type="scientific">Anopheles sinensis</name>
    <name type="common">Mosquito</name>
    <dbReference type="NCBI Taxonomy" id="74873"/>
    <lineage>
        <taxon>Eukaryota</taxon>
        <taxon>Metazoa</taxon>
        <taxon>Ecdysozoa</taxon>
        <taxon>Arthropoda</taxon>
        <taxon>Hexapoda</taxon>
        <taxon>Insecta</taxon>
        <taxon>Pterygota</taxon>
        <taxon>Neoptera</taxon>
        <taxon>Endopterygota</taxon>
        <taxon>Diptera</taxon>
        <taxon>Nematocera</taxon>
        <taxon>Culicoidea</taxon>
        <taxon>Culicidae</taxon>
        <taxon>Anophelinae</taxon>
        <taxon>Anopheles</taxon>
    </lineage>
</organism>
<dbReference type="AlphaFoldDB" id="A0A084VWS6"/>
<dbReference type="EnsemblMetazoa" id="ASIC010117-RA">
    <property type="protein sequence ID" value="ASIC010117-PA"/>
    <property type="gene ID" value="ASIC010117"/>
</dbReference>
<reference evidence="2" key="2">
    <citation type="submission" date="2020-05" db="UniProtKB">
        <authorList>
            <consortium name="EnsemblMetazoa"/>
        </authorList>
    </citation>
    <scope>IDENTIFICATION</scope>
</reference>
<gene>
    <name evidence="1" type="ORF">ZHAS_00010117</name>
</gene>
<accession>A0A084VWS6</accession>
<evidence type="ECO:0000313" key="1">
    <source>
        <dbReference type="EMBL" id="KFB42420.1"/>
    </source>
</evidence>
<keyword evidence="3" id="KW-1185">Reference proteome</keyword>
<evidence type="ECO:0000313" key="3">
    <source>
        <dbReference type="Proteomes" id="UP000030765"/>
    </source>
</evidence>
<proteinExistence type="predicted"/>
<dbReference type="VEuPathDB" id="VectorBase:ASIC010117"/>
<reference evidence="1 3" key="1">
    <citation type="journal article" date="2014" name="BMC Genomics">
        <title>Genome sequence of Anopheles sinensis provides insight into genetics basis of mosquito competence for malaria parasites.</title>
        <authorList>
            <person name="Zhou D."/>
            <person name="Zhang D."/>
            <person name="Ding G."/>
            <person name="Shi L."/>
            <person name="Hou Q."/>
            <person name="Ye Y."/>
            <person name="Xu Y."/>
            <person name="Zhou H."/>
            <person name="Xiong C."/>
            <person name="Li S."/>
            <person name="Yu J."/>
            <person name="Hong S."/>
            <person name="Yu X."/>
            <person name="Zou P."/>
            <person name="Chen C."/>
            <person name="Chang X."/>
            <person name="Wang W."/>
            <person name="Lv Y."/>
            <person name="Sun Y."/>
            <person name="Ma L."/>
            <person name="Shen B."/>
            <person name="Zhu C."/>
        </authorList>
    </citation>
    <scope>NUCLEOTIDE SEQUENCE [LARGE SCALE GENOMIC DNA]</scope>
</reference>
<dbReference type="EMBL" id="ATLV01017750">
    <property type="status" value="NOT_ANNOTATED_CDS"/>
    <property type="molecule type" value="Genomic_DNA"/>
</dbReference>
<sequence>MDWVCVRTVGPVGPHWTPFGSSLPKGPNVLGTFQQTVYGFFAFAFVVIVAKAPSGHGDGELESGSVSGMLMTARKCIGKGKRCPSDGRVTGMS</sequence>
<protein>
    <submittedName>
        <fullName evidence="1 2">Uncharacterized protein</fullName>
    </submittedName>
</protein>
<name>A0A084VWS6_ANOSI</name>
<evidence type="ECO:0000313" key="2">
    <source>
        <dbReference type="EnsemblMetazoa" id="ASIC010117-PA"/>
    </source>
</evidence>